<evidence type="ECO:0000313" key="1">
    <source>
        <dbReference type="EMBL" id="KAJ8635607.1"/>
    </source>
</evidence>
<proteinExistence type="predicted"/>
<sequence>MYRTSLQWLLSLSLIKSISLPLEDVATSPKGDSPPMEISNQGWVSAVTKRGSSTRRLSPCKFYGIEVMPATSSSEREVRVAQTDIDKTSSVCEVEFDLHSTDIGERCSDRCSDDENQTSSDDVELDDIIQFQDKPLAVVAQADSLEALAVERGFSDRGASGGILVLWNAKFWQKLDEFVSILMKDVICDAEWVASLVYGPNNANDRGIFWAELNQVAGSWNHPWVVGGDFNVIRHLRKKEVARLVRLCVT</sequence>
<protein>
    <submittedName>
        <fullName evidence="1">Uncharacterized protein</fullName>
    </submittedName>
</protein>
<keyword evidence="2" id="KW-1185">Reference proteome</keyword>
<gene>
    <name evidence="1" type="ORF">MRB53_009874</name>
</gene>
<comment type="caution">
    <text evidence="1">The sequence shown here is derived from an EMBL/GenBank/DDBJ whole genome shotgun (WGS) entry which is preliminary data.</text>
</comment>
<dbReference type="Proteomes" id="UP001234297">
    <property type="component" value="Chromosome 3"/>
</dbReference>
<dbReference type="EMBL" id="CM056811">
    <property type="protein sequence ID" value="KAJ8635607.1"/>
    <property type="molecule type" value="Genomic_DNA"/>
</dbReference>
<evidence type="ECO:0000313" key="2">
    <source>
        <dbReference type="Proteomes" id="UP001234297"/>
    </source>
</evidence>
<reference evidence="1 2" key="1">
    <citation type="journal article" date="2022" name="Hortic Res">
        <title>A haplotype resolved chromosomal level avocado genome allows analysis of novel avocado genes.</title>
        <authorList>
            <person name="Nath O."/>
            <person name="Fletcher S.J."/>
            <person name="Hayward A."/>
            <person name="Shaw L.M."/>
            <person name="Masouleh A.K."/>
            <person name="Furtado A."/>
            <person name="Henry R.J."/>
            <person name="Mitter N."/>
        </authorList>
    </citation>
    <scope>NUCLEOTIDE SEQUENCE [LARGE SCALE GENOMIC DNA]</scope>
    <source>
        <strain evidence="2">cv. Hass</strain>
    </source>
</reference>
<accession>A0ACC2LQA1</accession>
<name>A0ACC2LQA1_PERAE</name>
<organism evidence="1 2">
    <name type="scientific">Persea americana</name>
    <name type="common">Avocado</name>
    <dbReference type="NCBI Taxonomy" id="3435"/>
    <lineage>
        <taxon>Eukaryota</taxon>
        <taxon>Viridiplantae</taxon>
        <taxon>Streptophyta</taxon>
        <taxon>Embryophyta</taxon>
        <taxon>Tracheophyta</taxon>
        <taxon>Spermatophyta</taxon>
        <taxon>Magnoliopsida</taxon>
        <taxon>Magnoliidae</taxon>
        <taxon>Laurales</taxon>
        <taxon>Lauraceae</taxon>
        <taxon>Persea</taxon>
    </lineage>
</organism>